<dbReference type="InterPro" id="IPR011723">
    <property type="entry name" value="Znf/thioredoxin_put"/>
</dbReference>
<dbReference type="Pfam" id="PF13719">
    <property type="entry name" value="Zn_ribbon_5"/>
    <property type="match status" value="1"/>
</dbReference>
<sequence length="252" mass="28130">MSWITSCPACMQWFHVEPSQLQVRQGRVRCGHCHQVFDASLRLYPQPEPAFDSMQAVSDVSSDVNLSADLNLSAAASQRSPTLTSLHAHLPPYFYCFCALLLLCLFFGQLAYFLRAPIAAHWPESKPLLVSMCSMIGCNVPHVSDIRQLAILDSELQQDSQRDGVVYLHATIANRANHVQPYPMLELTLTDEQDRVLSKTSFTPTQYLSSASMETSVMIEKGMSAASQFRIELPLLINAQLASGYRALLFYP</sequence>
<accession>A0A3N0V319</accession>
<evidence type="ECO:0000256" key="1">
    <source>
        <dbReference type="SAM" id="Phobius"/>
    </source>
</evidence>
<name>A0A3N0V319_9PROT</name>
<dbReference type="NCBIfam" id="TIGR02098">
    <property type="entry name" value="MJ0042_CXXC"/>
    <property type="match status" value="1"/>
</dbReference>
<reference evidence="3 4" key="1">
    <citation type="submission" date="2018-10" db="EMBL/GenBank/DDBJ databases">
        <authorList>
            <person name="Chen W.-M."/>
        </authorList>
    </citation>
    <scope>NUCLEOTIDE SEQUENCE [LARGE SCALE GENOMIC DNA]</scope>
    <source>
        <strain evidence="3 4">H-5</strain>
    </source>
</reference>
<dbReference type="EMBL" id="RJVP01000002">
    <property type="protein sequence ID" value="ROH86858.1"/>
    <property type="molecule type" value="Genomic_DNA"/>
</dbReference>
<evidence type="ECO:0000259" key="2">
    <source>
        <dbReference type="Pfam" id="PF13719"/>
    </source>
</evidence>
<comment type="caution">
    <text evidence="3">The sequence shown here is derived from an EMBL/GenBank/DDBJ whole genome shotgun (WGS) entry which is preliminary data.</text>
</comment>
<keyword evidence="4" id="KW-1185">Reference proteome</keyword>
<organism evidence="3 4">
    <name type="scientific">Pseudomethylobacillus aquaticus</name>
    <dbReference type="NCBI Taxonomy" id="2676064"/>
    <lineage>
        <taxon>Bacteria</taxon>
        <taxon>Pseudomonadati</taxon>
        <taxon>Pseudomonadota</taxon>
        <taxon>Betaproteobacteria</taxon>
        <taxon>Nitrosomonadales</taxon>
        <taxon>Methylophilaceae</taxon>
        <taxon>Pseudomethylobacillus</taxon>
    </lineage>
</organism>
<dbReference type="AlphaFoldDB" id="A0A3N0V319"/>
<dbReference type="Proteomes" id="UP000275137">
    <property type="component" value="Unassembled WGS sequence"/>
</dbReference>
<dbReference type="RefSeq" id="WP_123236666.1">
    <property type="nucleotide sequence ID" value="NZ_RJVP01000002.1"/>
</dbReference>
<gene>
    <name evidence="3" type="ORF">ED236_03890</name>
</gene>
<protein>
    <submittedName>
        <fullName evidence="3">DUF3426 domain-containing protein</fullName>
    </submittedName>
</protein>
<feature type="transmembrane region" description="Helical" evidence="1">
    <location>
        <begin position="92"/>
        <end position="114"/>
    </location>
</feature>
<keyword evidence="1" id="KW-1133">Transmembrane helix</keyword>
<proteinExistence type="predicted"/>
<feature type="domain" description="Zinc finger/thioredoxin putative" evidence="2">
    <location>
        <begin position="4"/>
        <end position="39"/>
    </location>
</feature>
<evidence type="ECO:0000313" key="3">
    <source>
        <dbReference type="EMBL" id="ROH86858.1"/>
    </source>
</evidence>
<dbReference type="Pfam" id="PF11906">
    <property type="entry name" value="DUF3426"/>
    <property type="match status" value="1"/>
</dbReference>
<keyword evidence="1" id="KW-0472">Membrane</keyword>
<dbReference type="InterPro" id="IPR021834">
    <property type="entry name" value="DUF3426"/>
</dbReference>
<keyword evidence="1" id="KW-0812">Transmembrane</keyword>
<evidence type="ECO:0000313" key="4">
    <source>
        <dbReference type="Proteomes" id="UP000275137"/>
    </source>
</evidence>